<proteinExistence type="predicted"/>
<keyword evidence="3" id="KW-1185">Reference proteome</keyword>
<dbReference type="KEGG" id="emt:CPZ25_016940"/>
<reference evidence="2 3" key="1">
    <citation type="submission" date="2018-05" db="EMBL/GenBank/DDBJ databases">
        <title>Genome comparison of Eubacterium sp.</title>
        <authorList>
            <person name="Feng Y."/>
            <person name="Sanchez-Andrea I."/>
            <person name="Stams A.J.M."/>
            <person name="De Vos W.M."/>
        </authorList>
    </citation>
    <scope>NUCLEOTIDE SEQUENCE [LARGE SCALE GENOMIC DNA]</scope>
    <source>
        <strain evidence="2 3">YI</strain>
    </source>
</reference>
<keyword evidence="1" id="KW-0472">Membrane</keyword>
<feature type="transmembrane region" description="Helical" evidence="1">
    <location>
        <begin position="87"/>
        <end position="105"/>
    </location>
</feature>
<feature type="transmembrane region" description="Helical" evidence="1">
    <location>
        <begin position="49"/>
        <end position="75"/>
    </location>
</feature>
<dbReference type="Proteomes" id="UP000218387">
    <property type="component" value="Chromosome"/>
</dbReference>
<dbReference type="RefSeq" id="WP_096920121.1">
    <property type="nucleotide sequence ID" value="NZ_CP029487.1"/>
</dbReference>
<feature type="transmembrane region" description="Helical" evidence="1">
    <location>
        <begin position="111"/>
        <end position="130"/>
    </location>
</feature>
<accession>A0A4P9CBE3</accession>
<keyword evidence="1" id="KW-1133">Transmembrane helix</keyword>
<dbReference type="PROSITE" id="PS51257">
    <property type="entry name" value="PROKAR_LIPOPROTEIN"/>
    <property type="match status" value="1"/>
</dbReference>
<dbReference type="AlphaFoldDB" id="A0A4P9CBE3"/>
<dbReference type="EMBL" id="CP029487">
    <property type="protein sequence ID" value="QCT72939.1"/>
    <property type="molecule type" value="Genomic_DNA"/>
</dbReference>
<evidence type="ECO:0000313" key="2">
    <source>
        <dbReference type="EMBL" id="QCT72939.1"/>
    </source>
</evidence>
<evidence type="ECO:0000313" key="3">
    <source>
        <dbReference type="Proteomes" id="UP000218387"/>
    </source>
</evidence>
<sequence>MEGKKYLKFAGIILVIIGVAQLLLACLAFAGGGIAALDIEAGAGNDLMVSGAVAVIGGIMLVINAVFNLIFGIMAVRNCENAGKAKALRIMGVILIVLSVVSLITHFSSGLAAVISCIIDLIISIIYFAGAQKNLKTL</sequence>
<evidence type="ECO:0000256" key="1">
    <source>
        <dbReference type="SAM" id="Phobius"/>
    </source>
</evidence>
<keyword evidence="1" id="KW-0812">Transmembrane</keyword>
<feature type="transmembrane region" description="Helical" evidence="1">
    <location>
        <begin position="12"/>
        <end position="37"/>
    </location>
</feature>
<gene>
    <name evidence="2" type="ORF">CPZ25_016940</name>
</gene>
<protein>
    <submittedName>
        <fullName evidence="2">Uncharacterized protein</fullName>
    </submittedName>
</protein>
<name>A0A4P9CBE3_EUBML</name>
<organism evidence="2 3">
    <name type="scientific">Eubacterium maltosivorans</name>
    <dbReference type="NCBI Taxonomy" id="2041044"/>
    <lineage>
        <taxon>Bacteria</taxon>
        <taxon>Bacillati</taxon>
        <taxon>Bacillota</taxon>
        <taxon>Clostridia</taxon>
        <taxon>Eubacteriales</taxon>
        <taxon>Eubacteriaceae</taxon>
        <taxon>Eubacterium</taxon>
    </lineage>
</organism>